<dbReference type="AlphaFoldDB" id="A0AAN4UTW2"/>
<comment type="caution">
    <text evidence="1">The sequence shown here is derived from an EMBL/GenBank/DDBJ whole genome shotgun (WGS) entry which is preliminary data.</text>
</comment>
<name>A0AAN4UTW2_9RHOB</name>
<reference evidence="1" key="1">
    <citation type="journal article" date="2014" name="Int. J. Syst. Evol. Microbiol.">
        <title>Complete genome sequence of Corynebacterium casei LMG S-19264T (=DSM 44701T), isolated from a smear-ripened cheese.</title>
        <authorList>
            <consortium name="US DOE Joint Genome Institute (JGI-PGF)"/>
            <person name="Walter F."/>
            <person name="Albersmeier A."/>
            <person name="Kalinowski J."/>
            <person name="Ruckert C."/>
        </authorList>
    </citation>
    <scope>NUCLEOTIDE SEQUENCE</scope>
    <source>
        <strain evidence="1">CGMCC 1.10859</strain>
    </source>
</reference>
<evidence type="ECO:0000313" key="2">
    <source>
        <dbReference type="EMBL" id="SDX52943.1"/>
    </source>
</evidence>
<dbReference type="Proteomes" id="UP000634647">
    <property type="component" value="Unassembled WGS sequence"/>
</dbReference>
<accession>A0AAN4UTW2</accession>
<protein>
    <recommendedName>
        <fullName evidence="5">Copper chaperone PCu(A)C</fullName>
    </recommendedName>
</protein>
<reference evidence="2 3" key="2">
    <citation type="submission" date="2016-10" db="EMBL/GenBank/DDBJ databases">
        <authorList>
            <person name="Varghese N."/>
            <person name="Submissions S."/>
        </authorList>
    </citation>
    <scope>NUCLEOTIDE SEQUENCE [LARGE SCALE GENOMIC DNA]</scope>
    <source>
        <strain evidence="2 3">DSM 24802</strain>
    </source>
</reference>
<dbReference type="Pfam" id="PF04314">
    <property type="entry name" value="PCuAC"/>
    <property type="match status" value="1"/>
</dbReference>
<reference evidence="1" key="3">
    <citation type="submission" date="2023-06" db="EMBL/GenBank/DDBJ databases">
        <authorList>
            <person name="Sun Q."/>
            <person name="Zhou Y."/>
        </authorList>
    </citation>
    <scope>NUCLEOTIDE SEQUENCE</scope>
    <source>
        <strain evidence="1">CGMCC 1.10859</strain>
    </source>
</reference>
<proteinExistence type="predicted"/>
<dbReference type="EMBL" id="BNAB01000019">
    <property type="protein sequence ID" value="GHE04837.1"/>
    <property type="molecule type" value="Genomic_DNA"/>
</dbReference>
<evidence type="ECO:0000313" key="4">
    <source>
        <dbReference type="Proteomes" id="UP000634647"/>
    </source>
</evidence>
<dbReference type="InterPro" id="IPR007410">
    <property type="entry name" value="LpqE-like"/>
</dbReference>
<dbReference type="Gene3D" id="2.60.40.1890">
    <property type="entry name" value="PCu(A)C copper chaperone"/>
    <property type="match status" value="1"/>
</dbReference>
<evidence type="ECO:0000313" key="3">
    <source>
        <dbReference type="Proteomes" id="UP000199541"/>
    </source>
</evidence>
<evidence type="ECO:0008006" key="5">
    <source>
        <dbReference type="Google" id="ProtNLM"/>
    </source>
</evidence>
<dbReference type="PANTHER" id="PTHR36302">
    <property type="entry name" value="BLR7088 PROTEIN"/>
    <property type="match status" value="1"/>
</dbReference>
<dbReference type="Proteomes" id="UP000199541">
    <property type="component" value="Unassembled WGS sequence"/>
</dbReference>
<evidence type="ECO:0000313" key="1">
    <source>
        <dbReference type="EMBL" id="GHE04837.1"/>
    </source>
</evidence>
<dbReference type="EMBL" id="FNOB01000019">
    <property type="protein sequence ID" value="SDX52943.1"/>
    <property type="molecule type" value="Genomic_DNA"/>
</dbReference>
<dbReference type="SUPFAM" id="SSF110087">
    <property type="entry name" value="DR1885-like metal-binding protein"/>
    <property type="match status" value="1"/>
</dbReference>
<sequence length="156" mass="16052">MTFVKSLLLAGAIVGLAGAVQAGAIVIKAPYARVSTPMSKSAAAFMEIENSGADADRLIGVTADVSAVAELHTHEESAGGVMRMVEVKGGILVPAHGSSLLARGGDHVMLMGLKHPLKQGDVVHLTLSFQRAGAVEVDVPVDNTRQGPMAPMKMGD</sequence>
<dbReference type="InterPro" id="IPR058248">
    <property type="entry name" value="Lxx211020-like"/>
</dbReference>
<dbReference type="RefSeq" id="WP_035838143.1">
    <property type="nucleotide sequence ID" value="NZ_BNAB01000019.1"/>
</dbReference>
<organism evidence="1 4">
    <name type="scientific">Allgaiera indica</name>
    <dbReference type="NCBI Taxonomy" id="765699"/>
    <lineage>
        <taxon>Bacteria</taxon>
        <taxon>Pseudomonadati</taxon>
        <taxon>Pseudomonadota</taxon>
        <taxon>Alphaproteobacteria</taxon>
        <taxon>Rhodobacterales</taxon>
        <taxon>Paracoccaceae</taxon>
        <taxon>Allgaiera</taxon>
    </lineage>
</organism>
<gene>
    <name evidence="1" type="ORF">GCM10008024_33540</name>
    <name evidence="2" type="ORF">SAMN05444006_11924</name>
</gene>
<dbReference type="InterPro" id="IPR036182">
    <property type="entry name" value="PCuAC_sf"/>
</dbReference>
<keyword evidence="3" id="KW-1185">Reference proteome</keyword>
<dbReference type="PANTHER" id="PTHR36302:SF1">
    <property type="entry name" value="COPPER CHAPERONE PCU(A)C"/>
    <property type="match status" value="1"/>
</dbReference>